<dbReference type="AlphaFoldDB" id="A0A1D8PNE9"/>
<dbReference type="InParanoid" id="A0A1D8PNE9"/>
<evidence type="ECO:0008006" key="9">
    <source>
        <dbReference type="Google" id="ProtNLM"/>
    </source>
</evidence>
<organism evidence="7 8">
    <name type="scientific">Candida albicans (strain SC5314 / ATCC MYA-2876)</name>
    <name type="common">Yeast</name>
    <dbReference type="NCBI Taxonomy" id="237561"/>
    <lineage>
        <taxon>Eukaryota</taxon>
        <taxon>Fungi</taxon>
        <taxon>Dikarya</taxon>
        <taxon>Ascomycota</taxon>
        <taxon>Saccharomycotina</taxon>
        <taxon>Pichiomycetes</taxon>
        <taxon>Debaryomycetaceae</taxon>
        <taxon>Candida/Lodderomyces clade</taxon>
        <taxon>Candida</taxon>
    </lineage>
</organism>
<reference evidence="7 8" key="2">
    <citation type="journal article" date="2007" name="Genome Biol.">
        <title>Assembly of the Candida albicans genome into sixteen supercontigs aligned on the eight chromosomes.</title>
        <authorList>
            <person name="van het Hoog M."/>
            <person name="Rast T.J."/>
            <person name="Martchenko M."/>
            <person name="Grindle S."/>
            <person name="Dignard D."/>
            <person name="Hogues H."/>
            <person name="Cuomo C."/>
            <person name="Berriman M."/>
            <person name="Scherer S."/>
            <person name="Magee B.B."/>
            <person name="Whiteway M."/>
            <person name="Chibana H."/>
            <person name="Nantel A."/>
            <person name="Magee P.T."/>
        </authorList>
    </citation>
    <scope>GENOME REANNOTATION</scope>
    <source>
        <strain evidence="8">SC5314 / ATCC MYA-2876</strain>
    </source>
</reference>
<dbReference type="RefSeq" id="XP_720556.2">
    <property type="nucleotide sequence ID" value="XM_715463.2"/>
</dbReference>
<sequence>MDAILANLPPITKGWCIAILSTATLLSANRLKLVNLLFVPDKALTTEPWRLITSFCTFRSLSIELFLEVFYVASSCGQLESRFTTELSLFPTRIIDQFNQQDRNAQNQHQEQGDNQRQGQRQGQGQISQLELLRSFIDRNKSIDFLYYVGQICLSIIFVASLIHYKLQFVILNLGQILSHLIIYIDTQKTPNELINVMGLFTMKKSYYPWLVAIVTIILNHSGGGGLLDANNIFNSPLVWTYIVATGLGHFWWMVRDVLLSSIHYDSNDRRRLLKQKLLNRHGIIKFDIIREGLIWLLLPPWYWVILSKIKQRRA</sequence>
<evidence type="ECO:0000313" key="8">
    <source>
        <dbReference type="Proteomes" id="UP000000559"/>
    </source>
</evidence>
<reference evidence="7 8" key="1">
    <citation type="journal article" date="2004" name="Proc. Natl. Acad. Sci. U.S.A.">
        <title>The diploid genome sequence of Candida albicans.</title>
        <authorList>
            <person name="Jones T."/>
            <person name="Federspiel N.A."/>
            <person name="Chibana H."/>
            <person name="Dungan J."/>
            <person name="Kalman S."/>
            <person name="Magee B.B."/>
            <person name="Newport G."/>
            <person name="Thorstenson Y.R."/>
            <person name="Agabian N."/>
            <person name="Magee P.T."/>
            <person name="Davis R.W."/>
            <person name="Scherer S."/>
        </authorList>
    </citation>
    <scope>NUCLEOTIDE SEQUENCE [LARGE SCALE GENOMIC DNA]</scope>
    <source>
        <strain evidence="8">SC5314 / ATCC MYA-2876</strain>
    </source>
</reference>
<dbReference type="KEGG" id="cal:CAALFM_C502390CA"/>
<dbReference type="STRING" id="237561.A0A1D8PNE9"/>
<evidence type="ECO:0000256" key="5">
    <source>
        <dbReference type="SAM" id="Phobius"/>
    </source>
</evidence>
<dbReference type="GeneID" id="3637795"/>
<proteinExistence type="predicted"/>
<evidence type="ECO:0000256" key="1">
    <source>
        <dbReference type="ARBA" id="ARBA00004141"/>
    </source>
</evidence>
<dbReference type="PANTHER" id="PTHR11009">
    <property type="entry name" value="DER1-LIKE PROTEIN, DERLIN"/>
    <property type="match status" value="1"/>
</dbReference>
<comment type="subcellular location">
    <subcellularLocation>
        <location evidence="1">Membrane</location>
        <topology evidence="1">Multi-pass membrane protein</topology>
    </subcellularLocation>
</comment>
<keyword evidence="2 5" id="KW-0812">Transmembrane</keyword>
<evidence type="ECO:0000256" key="2">
    <source>
        <dbReference type="ARBA" id="ARBA00022692"/>
    </source>
</evidence>
<dbReference type="CGD" id="CAL0000195135">
    <property type="gene designation" value="orf19.11722"/>
</dbReference>
<evidence type="ECO:0000256" key="3">
    <source>
        <dbReference type="ARBA" id="ARBA00022989"/>
    </source>
</evidence>
<evidence type="ECO:0000313" key="7">
    <source>
        <dbReference type="EMBL" id="AOW29665.1"/>
    </source>
</evidence>
<keyword evidence="4 5" id="KW-0472">Membrane</keyword>
<dbReference type="GO" id="GO:0005789">
    <property type="term" value="C:endoplasmic reticulum membrane"/>
    <property type="evidence" value="ECO:0000318"/>
    <property type="project" value="GO_Central"/>
</dbReference>
<feature type="transmembrane region" description="Helical" evidence="5">
    <location>
        <begin position="145"/>
        <end position="163"/>
    </location>
</feature>
<evidence type="ECO:0000313" key="6">
    <source>
        <dbReference type="CGD" id="CAL0000195135"/>
    </source>
</evidence>
<protein>
    <recommendedName>
        <fullName evidence="9">Derlin</fullName>
    </recommendedName>
</protein>
<reference evidence="7 8" key="3">
    <citation type="journal article" date="2013" name="Genome Biol.">
        <title>Assembly of a phased diploid Candida albicans genome facilitates allele-specific measurements and provides a simple model for repeat and indel structure.</title>
        <authorList>
            <person name="Muzzey D."/>
            <person name="Schwartz K."/>
            <person name="Weissman J.S."/>
            <person name="Sherlock G."/>
        </authorList>
    </citation>
    <scope>NUCLEOTIDE SEQUENCE [LARGE SCALE GENOMIC DNA]</scope>
    <source>
        <strain evidence="8">SC5314 / ATCC MYA-2876</strain>
    </source>
</reference>
<keyword evidence="3 5" id="KW-1133">Transmembrane helix</keyword>
<dbReference type="eggNOG" id="KOG0858">
    <property type="taxonomic scope" value="Eukaryota"/>
</dbReference>
<dbReference type="Proteomes" id="UP000000559">
    <property type="component" value="Chromosome 5"/>
</dbReference>
<keyword evidence="8" id="KW-1185">Reference proteome</keyword>
<feature type="transmembrane region" description="Helical" evidence="5">
    <location>
        <begin position="207"/>
        <end position="228"/>
    </location>
</feature>
<feature type="transmembrane region" description="Helical" evidence="5">
    <location>
        <begin position="284"/>
        <end position="304"/>
    </location>
</feature>
<accession>A0A1D8PNE9</accession>
<feature type="transmembrane region" description="Helical" evidence="5">
    <location>
        <begin position="240"/>
        <end position="263"/>
    </location>
</feature>
<dbReference type="OrthoDB" id="1716531at2759"/>
<dbReference type="EMBL" id="CP017627">
    <property type="protein sequence ID" value="AOW29665.1"/>
    <property type="molecule type" value="Genomic_DNA"/>
</dbReference>
<gene>
    <name evidence="7" type="ordered locus">CAALFM_C502390CA</name>
    <name evidence="6" type="ordered locus">orf19.11722</name>
</gene>
<name>A0A1D8PNE9_CANAL</name>
<dbReference type="GO" id="GO:0005047">
    <property type="term" value="F:signal recognition particle binding"/>
    <property type="evidence" value="ECO:0000318"/>
    <property type="project" value="GO_Central"/>
</dbReference>
<dbReference type="GO" id="GO:0036503">
    <property type="term" value="P:ERAD pathway"/>
    <property type="evidence" value="ECO:0000318"/>
    <property type="project" value="GO_Central"/>
</dbReference>
<dbReference type="VEuPathDB" id="FungiDB:C5_02390C_A"/>
<evidence type="ECO:0000256" key="4">
    <source>
        <dbReference type="ARBA" id="ARBA00023136"/>
    </source>
</evidence>
<dbReference type="GO" id="GO:0030968">
    <property type="term" value="P:endoplasmic reticulum unfolded protein response"/>
    <property type="evidence" value="ECO:0000318"/>
    <property type="project" value="GO_Central"/>
</dbReference>